<dbReference type="GO" id="GO:0005829">
    <property type="term" value="C:cytosol"/>
    <property type="evidence" value="ECO:0007669"/>
    <property type="project" value="TreeGrafter"/>
</dbReference>
<dbReference type="OrthoDB" id="9806027at2"/>
<dbReference type="Pfam" id="PF08282">
    <property type="entry name" value="Hydrolase_3"/>
    <property type="match status" value="1"/>
</dbReference>
<dbReference type="PANTHER" id="PTHR10000:SF55">
    <property type="entry name" value="5-AMINO-6-(5-PHOSPHO-D-RIBITYLAMINO)URACIL PHOSPHATASE YCSE"/>
    <property type="match status" value="1"/>
</dbReference>
<dbReference type="PROSITE" id="PS01229">
    <property type="entry name" value="COF_2"/>
    <property type="match status" value="1"/>
</dbReference>
<dbReference type="GO" id="GO:0000287">
    <property type="term" value="F:magnesium ion binding"/>
    <property type="evidence" value="ECO:0007669"/>
    <property type="project" value="TreeGrafter"/>
</dbReference>
<name>A0A3L7JRH0_9BACI</name>
<organism evidence="1 2">
    <name type="scientific">Falsibacillus albus</name>
    <dbReference type="NCBI Taxonomy" id="2478915"/>
    <lineage>
        <taxon>Bacteria</taxon>
        <taxon>Bacillati</taxon>
        <taxon>Bacillota</taxon>
        <taxon>Bacilli</taxon>
        <taxon>Bacillales</taxon>
        <taxon>Bacillaceae</taxon>
        <taxon>Falsibacillus</taxon>
    </lineage>
</organism>
<evidence type="ECO:0000313" key="1">
    <source>
        <dbReference type="EMBL" id="RLQ93437.1"/>
    </source>
</evidence>
<dbReference type="SUPFAM" id="SSF56784">
    <property type="entry name" value="HAD-like"/>
    <property type="match status" value="1"/>
</dbReference>
<dbReference type="SFLD" id="SFLDG01140">
    <property type="entry name" value="C2.B:_Phosphomannomutase_and_P"/>
    <property type="match status" value="1"/>
</dbReference>
<dbReference type="GO" id="GO:0016791">
    <property type="term" value="F:phosphatase activity"/>
    <property type="evidence" value="ECO:0007669"/>
    <property type="project" value="TreeGrafter"/>
</dbReference>
<proteinExistence type="predicted"/>
<dbReference type="InterPro" id="IPR000150">
    <property type="entry name" value="Cof"/>
</dbReference>
<comment type="caution">
    <text evidence="1">The sequence shown here is derived from an EMBL/GenBank/DDBJ whole genome shotgun (WGS) entry which is preliminary data.</text>
</comment>
<dbReference type="PANTHER" id="PTHR10000">
    <property type="entry name" value="PHOSPHOSERINE PHOSPHATASE"/>
    <property type="match status" value="1"/>
</dbReference>
<gene>
    <name evidence="1" type="ORF">D9X91_17185</name>
</gene>
<keyword evidence="2" id="KW-1185">Reference proteome</keyword>
<sequence>MKIHCIATDMDGTLLNSKQKVSEANKRAIMEAKEKGIQVIVATGRSYSEARFPLDEAEIECPIICVNGAEIRDEKGGITHTTGMDSAISAEVANKLRDKGIYFEVYTNQGTYTEDYEKGIDIIIDIFQSSNPQVSEHKIREAAKERFSKGHISVIEDYEQIFHESSMIIYKFLAFSFDDDALSSAKELLDQVEGIAVSSSGRENLEITNVHAQKGIALEQFTKEQGLDMSKTMAIGDNFNDLSMMKKVGRPVAMGNAAEGIKEFCEFHSATNEEDGVAKAIFEVLKINV</sequence>
<dbReference type="SFLD" id="SFLDS00003">
    <property type="entry name" value="Haloacid_Dehalogenase"/>
    <property type="match status" value="1"/>
</dbReference>
<protein>
    <submittedName>
        <fullName evidence="1">HAD family phosphatase</fullName>
    </submittedName>
</protein>
<dbReference type="Proteomes" id="UP000276770">
    <property type="component" value="Unassembled WGS sequence"/>
</dbReference>
<dbReference type="Gene3D" id="3.40.50.1000">
    <property type="entry name" value="HAD superfamily/HAD-like"/>
    <property type="match status" value="1"/>
</dbReference>
<dbReference type="NCBIfam" id="TIGR00099">
    <property type="entry name" value="Cof-subfamily"/>
    <property type="match status" value="1"/>
</dbReference>
<reference evidence="1 2" key="1">
    <citation type="submission" date="2018-10" db="EMBL/GenBank/DDBJ databases">
        <title>Falsibacillus sp. genome draft.</title>
        <authorList>
            <person name="Shi S."/>
        </authorList>
    </citation>
    <scope>NUCLEOTIDE SEQUENCE [LARGE SCALE GENOMIC DNA]</scope>
    <source>
        <strain evidence="1 2">GY 10110</strain>
    </source>
</reference>
<dbReference type="InterPro" id="IPR006379">
    <property type="entry name" value="HAD-SF_hydro_IIB"/>
</dbReference>
<dbReference type="NCBIfam" id="TIGR01484">
    <property type="entry name" value="HAD-SF-IIB"/>
    <property type="match status" value="1"/>
</dbReference>
<dbReference type="InterPro" id="IPR023214">
    <property type="entry name" value="HAD_sf"/>
</dbReference>
<evidence type="ECO:0000313" key="2">
    <source>
        <dbReference type="Proteomes" id="UP000276770"/>
    </source>
</evidence>
<accession>A0A3L7JRH0</accession>
<dbReference type="EMBL" id="RCVZ01000014">
    <property type="protein sequence ID" value="RLQ93437.1"/>
    <property type="molecule type" value="Genomic_DNA"/>
</dbReference>
<dbReference type="RefSeq" id="WP_121681889.1">
    <property type="nucleotide sequence ID" value="NZ_RCVZ01000014.1"/>
</dbReference>
<dbReference type="Gene3D" id="3.30.1240.10">
    <property type="match status" value="1"/>
</dbReference>
<dbReference type="AlphaFoldDB" id="A0A3L7JRH0"/>
<dbReference type="InterPro" id="IPR036412">
    <property type="entry name" value="HAD-like_sf"/>
</dbReference>
<dbReference type="CDD" id="cd07516">
    <property type="entry name" value="HAD_Pase"/>
    <property type="match status" value="1"/>
</dbReference>